<proteinExistence type="predicted"/>
<name>A0A3N2H885_9PSEU</name>
<dbReference type="Proteomes" id="UP000274843">
    <property type="component" value="Unassembled WGS sequence"/>
</dbReference>
<reference evidence="1 2" key="1">
    <citation type="submission" date="2018-11" db="EMBL/GenBank/DDBJ databases">
        <title>Sequencing the genomes of 1000 actinobacteria strains.</title>
        <authorList>
            <person name="Klenk H.-P."/>
        </authorList>
    </citation>
    <scope>NUCLEOTIDE SEQUENCE [LARGE SCALE GENOMIC DNA]</scope>
    <source>
        <strain evidence="1 2">DSM 44348</strain>
    </source>
</reference>
<sequence>MKVGFPGDLPGARGDAAVAAALAELERLVPVLIAG</sequence>
<evidence type="ECO:0000313" key="1">
    <source>
        <dbReference type="EMBL" id="ROS45121.1"/>
    </source>
</evidence>
<protein>
    <submittedName>
        <fullName evidence="1">Uncharacterized protein</fullName>
    </submittedName>
</protein>
<comment type="caution">
    <text evidence="1">The sequence shown here is derived from an EMBL/GenBank/DDBJ whole genome shotgun (WGS) entry which is preliminary data.</text>
</comment>
<gene>
    <name evidence="1" type="ORF">EDD35_7579</name>
</gene>
<dbReference type="EMBL" id="RKHY01000001">
    <property type="protein sequence ID" value="ROS45121.1"/>
    <property type="molecule type" value="Genomic_DNA"/>
</dbReference>
<accession>A0A3N2H885</accession>
<dbReference type="AlphaFoldDB" id="A0A3N2H885"/>
<organism evidence="1 2">
    <name type="scientific">Amycolatopsis thermoflava</name>
    <dbReference type="NCBI Taxonomy" id="84480"/>
    <lineage>
        <taxon>Bacteria</taxon>
        <taxon>Bacillati</taxon>
        <taxon>Actinomycetota</taxon>
        <taxon>Actinomycetes</taxon>
        <taxon>Pseudonocardiales</taxon>
        <taxon>Pseudonocardiaceae</taxon>
        <taxon>Amycolatopsis</taxon>
        <taxon>Amycolatopsis methanolica group</taxon>
    </lineage>
</organism>
<evidence type="ECO:0000313" key="2">
    <source>
        <dbReference type="Proteomes" id="UP000274843"/>
    </source>
</evidence>
<keyword evidence="2" id="KW-1185">Reference proteome</keyword>